<comment type="caution">
    <text evidence="2">The sequence shown here is derived from an EMBL/GenBank/DDBJ whole genome shotgun (WGS) entry which is preliminary data.</text>
</comment>
<evidence type="ECO:0000256" key="1">
    <source>
        <dbReference type="SAM" id="MobiDB-lite"/>
    </source>
</evidence>
<feature type="region of interest" description="Disordered" evidence="1">
    <location>
        <begin position="239"/>
        <end position="263"/>
    </location>
</feature>
<dbReference type="EMBL" id="PFBW01000006">
    <property type="protein sequence ID" value="PIR77876.1"/>
    <property type="molecule type" value="Genomic_DNA"/>
</dbReference>
<dbReference type="AlphaFoldDB" id="A0A2M6P2D7"/>
<feature type="non-terminal residue" evidence="2">
    <location>
        <position position="1112"/>
    </location>
</feature>
<organism evidence="2 3">
    <name type="scientific">Candidatus Magasanikbacteria bacterium CG10_big_fil_rev_8_21_14_0_10_38_6</name>
    <dbReference type="NCBI Taxonomy" id="1974647"/>
    <lineage>
        <taxon>Bacteria</taxon>
        <taxon>Candidatus Magasanikiibacteriota</taxon>
    </lineage>
</organism>
<evidence type="ECO:0000313" key="2">
    <source>
        <dbReference type="EMBL" id="PIR77876.1"/>
    </source>
</evidence>
<gene>
    <name evidence="2" type="ORF">COU30_00110</name>
</gene>
<protein>
    <submittedName>
        <fullName evidence="2">Uncharacterized protein</fullName>
    </submittedName>
</protein>
<proteinExistence type="predicted"/>
<reference evidence="3" key="1">
    <citation type="submission" date="2017-09" db="EMBL/GenBank/DDBJ databases">
        <title>Depth-based differentiation of microbial function through sediment-hosted aquifers and enrichment of novel symbionts in the deep terrestrial subsurface.</title>
        <authorList>
            <person name="Probst A.J."/>
            <person name="Ladd B."/>
            <person name="Jarett J.K."/>
            <person name="Geller-Mcgrath D.E."/>
            <person name="Sieber C.M.K."/>
            <person name="Emerson J.B."/>
            <person name="Anantharaman K."/>
            <person name="Thomas B.C."/>
            <person name="Malmstrom R."/>
            <person name="Stieglmeier M."/>
            <person name="Klingl A."/>
            <person name="Woyke T."/>
            <person name="Ryan C.M."/>
            <person name="Banfield J.F."/>
        </authorList>
    </citation>
    <scope>NUCLEOTIDE SEQUENCE [LARGE SCALE GENOMIC DNA]</scope>
</reference>
<sequence length="1112" mass="118616">MNTLKNSIKKAFSASVVFVTVFSMLGLGALVPAAALASTQYTAPEDVEAGDLIEYQGAVFFINADMEIVYFPRDREYVSWYPEDPEVRNVLHIDPSTRILDFFGEPGGDLNPGVGYRSSCNLVKRTIDPTVYAVLPGNQLKAVTGDYVSALYGDKWASLVRDVDLAFWSNYTVVSGLLDDAIPHEGFVYKATGSSQTYVVMDGMGVMVDGVDPCAHQVAQSVADEIELSSDTVTYESLRSNPAQHDGSTPPTNNDPSGELTFSLSADTPETTLVPEDATHVPYLTFNVTAGSEDALLEQITFERFQLGDDQNFDKLWLVVDEVPVTNDQKVQSDDTLELSPNYTIGAGDTVTFTLMANLDQTAATTNPNGTEQDAFKIVGVQANGADVLGYTSVKGNYMVYSSYTLGTAALSVRGSNQEVQAGEAEEILGEFEIDWDSTYENEGIFKSIRLQMQGTADLSDLHNLDLREDNGQSITSKVIVWGDYVTFVIDENDQMFLDSETRRFEVVGEISGANDAETVIFEVEDIRDVHFVEADVNVGSAVTLTGLSSNRLRTYTIDAGQFTVSQNGTRTPSNEEYAKDSKEVIALAADVDLGQCVSVDGLKVYLHSDSVINDSSLGSTDAAIIDADIERAELWLISESGSEKRASSLTSVTRDTDVGTATDNTLTTDEFYYDFDQTFQLNDNDILEVRLDLDNDATTNTYKFTFSNSGANTDFDSAEYCGKDGGSTNNVANADLTGTVTGNEINITAASFTITRDDGYSSGETFIAGSDDQRFFSFVIDAANASDITVQTLNFDMAVSGDATYVTDNYQKFTGFYLLEEGSTTALGGEVDDMNSSGSLTFQNLNLGIGHGETVSVVLMGNIDTGAEATSSLTFTLDGSDSVIDDAQDEQITYSDDDASAALTISTGASLTVEVDGDSPNASIYAVGSATGDVVKDLASFALTASDGQVNITDLYIANNTSTATANTAESSADALIKTYQLVVNGTVLKEKKPVSGVARFELQGASQEIQIADDQTVVATIRGVFNDVDSATDSGQRVKIALYAIEAETEGPGTALAQDTVTGVSTTAAAGLAALDVAPTGDEMAIYKSVPTIAGLSTGGTVLNSGTQDI</sequence>
<evidence type="ECO:0000313" key="3">
    <source>
        <dbReference type="Proteomes" id="UP000228528"/>
    </source>
</evidence>
<dbReference type="Proteomes" id="UP000228528">
    <property type="component" value="Unassembled WGS sequence"/>
</dbReference>
<accession>A0A2M6P2D7</accession>
<name>A0A2M6P2D7_9BACT</name>